<evidence type="ECO:0008006" key="5">
    <source>
        <dbReference type="Google" id="ProtNLM"/>
    </source>
</evidence>
<dbReference type="AlphaFoldDB" id="D3Q165"/>
<dbReference type="eggNOG" id="ENOG50332EJ">
    <property type="taxonomic scope" value="Bacteria"/>
</dbReference>
<dbReference type="InterPro" id="IPR017853">
    <property type="entry name" value="GH"/>
</dbReference>
<feature type="chain" id="PRO_5003049441" description="Glycoside hydrolase family 5 domain-containing protein" evidence="2">
    <location>
        <begin position="29"/>
        <end position="454"/>
    </location>
</feature>
<accession>D3Q165</accession>
<sequence length="454" mass="48767">MPRTKLRVAVALAAAGVVAAGLVTYAEAQNTDTAERLPRVTTTADGFAVEGSKFQPRGNNYVRLADDGSGTAKKYHSNFEPGKYDPARAETALAAMSRDGYNVVRVFIDPGDPSANKAGRPHGLGHGDEDDSIGQTDYYANVADFVTKAAAHKVYVLPALDLVPFNAHYRKIIDSVPAPKGIVGRNAFYMHKGFIKAKAAYVQNFLSQLREHAGPDATSALLGVATDNEATYEGDREPFALTSGKITGPDGLEYDMAVAKDRQQAADASMVVYANTVTAAAKKTDPDVLVTTGMFTYLAVGKKQDGFSVSCSHAADAPPDRTCQSGVDYRYPARAASLSIFSKLSFIDIHLYPRGGGYTVDKALDSSEWSKVKKPSVVGEYGAKRDVFGNDITKAAYGMKDLQIKSCGRGLDGWLFWTWDTDEDATQRLFFRATEAGGAINGQLAPVKRPNPCT</sequence>
<dbReference type="KEGG" id="sna:Snas_6020"/>
<dbReference type="HOGENOM" id="CLU_626684_0_0_11"/>
<evidence type="ECO:0000256" key="1">
    <source>
        <dbReference type="SAM" id="MobiDB-lite"/>
    </source>
</evidence>
<feature type="signal peptide" evidence="2">
    <location>
        <begin position="1"/>
        <end position="28"/>
    </location>
</feature>
<evidence type="ECO:0000313" key="3">
    <source>
        <dbReference type="EMBL" id="ADD45645.1"/>
    </source>
</evidence>
<dbReference type="EMBL" id="CP001778">
    <property type="protein sequence ID" value="ADD45645.1"/>
    <property type="molecule type" value="Genomic_DNA"/>
</dbReference>
<dbReference type="Gene3D" id="3.20.20.80">
    <property type="entry name" value="Glycosidases"/>
    <property type="match status" value="1"/>
</dbReference>
<feature type="region of interest" description="Disordered" evidence="1">
    <location>
        <begin position="112"/>
        <end position="131"/>
    </location>
</feature>
<name>D3Q165_STANL</name>
<evidence type="ECO:0000313" key="4">
    <source>
        <dbReference type="Proteomes" id="UP000000844"/>
    </source>
</evidence>
<dbReference type="Proteomes" id="UP000000844">
    <property type="component" value="Chromosome"/>
</dbReference>
<dbReference type="OrthoDB" id="5168682at2"/>
<gene>
    <name evidence="3" type="ordered locus">Snas_6020</name>
</gene>
<evidence type="ECO:0000256" key="2">
    <source>
        <dbReference type="SAM" id="SignalP"/>
    </source>
</evidence>
<reference evidence="3 4" key="1">
    <citation type="journal article" date="2009" name="Stand. Genomic Sci.">
        <title>Complete genome sequence of Stackebrandtia nassauensis type strain (LLR-40K-21).</title>
        <authorList>
            <person name="Munk C."/>
            <person name="Lapidus A."/>
            <person name="Copeland A."/>
            <person name="Jando M."/>
            <person name="Mayilraj S."/>
            <person name="Glavina Del Rio T."/>
            <person name="Nolan M."/>
            <person name="Chen F."/>
            <person name="Lucas S."/>
            <person name="Tice H."/>
            <person name="Cheng J.F."/>
            <person name="Han C."/>
            <person name="Detter J.C."/>
            <person name="Bruce D."/>
            <person name="Goodwin L."/>
            <person name="Chain P."/>
            <person name="Pitluck S."/>
            <person name="Goker M."/>
            <person name="Ovchinikova G."/>
            <person name="Pati A."/>
            <person name="Ivanova N."/>
            <person name="Mavromatis K."/>
            <person name="Chen A."/>
            <person name="Palaniappan K."/>
            <person name="Land M."/>
            <person name="Hauser L."/>
            <person name="Chang Y.J."/>
            <person name="Jeffries C.D."/>
            <person name="Bristow J."/>
            <person name="Eisen J.A."/>
            <person name="Markowitz V."/>
            <person name="Hugenholtz P."/>
            <person name="Kyrpides N.C."/>
            <person name="Klenk H.P."/>
        </authorList>
    </citation>
    <scope>NUCLEOTIDE SEQUENCE [LARGE SCALE GENOMIC DNA]</scope>
    <source>
        <strain evidence="4">DSM 44728 / CIP 108903 / NRRL B-16338 / NBRC 102104 / LLR-40K-21</strain>
    </source>
</reference>
<keyword evidence="2" id="KW-0732">Signal</keyword>
<dbReference type="RefSeq" id="WP_013021216.1">
    <property type="nucleotide sequence ID" value="NC_013947.1"/>
</dbReference>
<dbReference type="SUPFAM" id="SSF51445">
    <property type="entry name" value="(Trans)glycosidases"/>
    <property type="match status" value="1"/>
</dbReference>
<proteinExistence type="predicted"/>
<keyword evidence="4" id="KW-1185">Reference proteome</keyword>
<protein>
    <recommendedName>
        <fullName evidence="5">Glycoside hydrolase family 5 domain-containing protein</fullName>
    </recommendedName>
</protein>
<organism evidence="3 4">
    <name type="scientific">Stackebrandtia nassauensis (strain DSM 44728 / CIP 108903 / NRRL B-16338 / NBRC 102104 / LLR-40K-21)</name>
    <dbReference type="NCBI Taxonomy" id="446470"/>
    <lineage>
        <taxon>Bacteria</taxon>
        <taxon>Bacillati</taxon>
        <taxon>Actinomycetota</taxon>
        <taxon>Actinomycetes</taxon>
        <taxon>Glycomycetales</taxon>
        <taxon>Glycomycetaceae</taxon>
        <taxon>Stackebrandtia</taxon>
    </lineage>
</organism>